<keyword evidence="5 12" id="KW-0762">Sugar transport</keyword>
<reference evidence="12" key="1">
    <citation type="submission" date="2023-06" db="EMBL/GenBank/DDBJ databases">
        <title>Survivors Of The Sea: Transcriptome response of Skeletonema marinoi to long-term dormancy.</title>
        <authorList>
            <person name="Pinder M.I.M."/>
            <person name="Kourtchenko O."/>
            <person name="Robertson E.K."/>
            <person name="Larsson T."/>
            <person name="Maumus F."/>
            <person name="Osuna-Cruz C.M."/>
            <person name="Vancaester E."/>
            <person name="Stenow R."/>
            <person name="Vandepoele K."/>
            <person name="Ploug H."/>
            <person name="Bruchert V."/>
            <person name="Godhe A."/>
            <person name="Topel M."/>
        </authorList>
    </citation>
    <scope>NUCLEOTIDE SEQUENCE</scope>
    <source>
        <strain evidence="12">R05AC</strain>
    </source>
</reference>
<comment type="similarity">
    <text evidence="2">Belongs to the SWEET sugar transporter family.</text>
</comment>
<evidence type="ECO:0000256" key="9">
    <source>
        <dbReference type="ARBA" id="ARBA00023136"/>
    </source>
</evidence>
<comment type="subcellular location">
    <subcellularLocation>
        <location evidence="1">Cell membrane</location>
        <topology evidence="1">Multi-pass membrane protein</topology>
    </subcellularLocation>
</comment>
<dbReference type="Gene3D" id="1.20.1280.290">
    <property type="match status" value="2"/>
</dbReference>
<evidence type="ECO:0000256" key="4">
    <source>
        <dbReference type="ARBA" id="ARBA00022475"/>
    </source>
</evidence>
<accession>A0AAD9DAL4</accession>
<keyword evidence="3" id="KW-0813">Transport</keyword>
<evidence type="ECO:0000256" key="7">
    <source>
        <dbReference type="ARBA" id="ARBA00022737"/>
    </source>
</evidence>
<evidence type="ECO:0000256" key="11">
    <source>
        <dbReference type="SAM" id="Phobius"/>
    </source>
</evidence>
<dbReference type="Pfam" id="PF03083">
    <property type="entry name" value="MtN3_slv"/>
    <property type="match status" value="2"/>
</dbReference>
<dbReference type="EMBL" id="JATAAI010000019">
    <property type="protein sequence ID" value="KAK1739034.1"/>
    <property type="molecule type" value="Genomic_DNA"/>
</dbReference>
<keyword evidence="7" id="KW-0677">Repeat</keyword>
<evidence type="ECO:0000256" key="6">
    <source>
        <dbReference type="ARBA" id="ARBA00022692"/>
    </source>
</evidence>
<keyword evidence="9 11" id="KW-0472">Membrane</keyword>
<keyword evidence="8 11" id="KW-1133">Transmembrane helix</keyword>
<dbReference type="GO" id="GO:0051119">
    <property type="term" value="F:sugar transmembrane transporter activity"/>
    <property type="evidence" value="ECO:0007669"/>
    <property type="project" value="InterPro"/>
</dbReference>
<gene>
    <name evidence="12" type="ORF">QTG54_010350</name>
</gene>
<dbReference type="AlphaFoldDB" id="A0AAD9DAL4"/>
<feature type="region of interest" description="Disordered" evidence="10">
    <location>
        <begin position="300"/>
        <end position="338"/>
    </location>
</feature>
<evidence type="ECO:0000256" key="8">
    <source>
        <dbReference type="ARBA" id="ARBA00022989"/>
    </source>
</evidence>
<dbReference type="InterPro" id="IPR004316">
    <property type="entry name" value="SWEET_rpt"/>
</dbReference>
<sequence length="338" mass="36965">MLAPSVIVLEYICPLLGCIVANIMFAAPLQSVRHAISVGTLGSLNPTPWAFMTGNCIGWVTYSYLINNLFLLLANAPGLILSVWLNMAAAKLQYSDRISHNMRSSFVQLLDDNRKSFRIPHGVEQRLALGGDDDEAAENQQSNQRPTLLTNTNTDPHTFTNLRKMALDITIQKTSIPAPHEKVVVCIVAFYVTLISILYFLQLTIEQWKPIVGFIVNINLLFFYGAPLSTIYTVITTRDSSSIHRPTMVLNTANAMFWTAFGFGVLDWFIIVPNGLGAILGFVQMVLRMVVPCREDELGLSSTDGGGAAASESKGDMELGVDTSATPSSPSVMVDDSN</sequence>
<evidence type="ECO:0000313" key="13">
    <source>
        <dbReference type="Proteomes" id="UP001224775"/>
    </source>
</evidence>
<dbReference type="GO" id="GO:0005886">
    <property type="term" value="C:plasma membrane"/>
    <property type="evidence" value="ECO:0007669"/>
    <property type="project" value="UniProtKB-SubCell"/>
</dbReference>
<feature type="transmembrane region" description="Helical" evidence="11">
    <location>
        <begin position="48"/>
        <end position="66"/>
    </location>
</feature>
<dbReference type="InterPro" id="IPR047664">
    <property type="entry name" value="SWEET"/>
</dbReference>
<evidence type="ECO:0000256" key="3">
    <source>
        <dbReference type="ARBA" id="ARBA00022448"/>
    </source>
</evidence>
<name>A0AAD9DAL4_9STRA</name>
<evidence type="ECO:0000313" key="12">
    <source>
        <dbReference type="EMBL" id="KAK1739034.1"/>
    </source>
</evidence>
<keyword evidence="13" id="KW-1185">Reference proteome</keyword>
<comment type="caution">
    <text evidence="12">The sequence shown here is derived from an EMBL/GenBank/DDBJ whole genome shotgun (WGS) entry which is preliminary data.</text>
</comment>
<evidence type="ECO:0000256" key="2">
    <source>
        <dbReference type="ARBA" id="ARBA00007809"/>
    </source>
</evidence>
<proteinExistence type="inferred from homology"/>
<evidence type="ECO:0000256" key="1">
    <source>
        <dbReference type="ARBA" id="ARBA00004651"/>
    </source>
</evidence>
<feature type="transmembrane region" description="Helical" evidence="11">
    <location>
        <begin position="211"/>
        <end position="235"/>
    </location>
</feature>
<organism evidence="12 13">
    <name type="scientific">Skeletonema marinoi</name>
    <dbReference type="NCBI Taxonomy" id="267567"/>
    <lineage>
        <taxon>Eukaryota</taxon>
        <taxon>Sar</taxon>
        <taxon>Stramenopiles</taxon>
        <taxon>Ochrophyta</taxon>
        <taxon>Bacillariophyta</taxon>
        <taxon>Coscinodiscophyceae</taxon>
        <taxon>Thalassiosirophycidae</taxon>
        <taxon>Thalassiosirales</taxon>
        <taxon>Skeletonemataceae</taxon>
        <taxon>Skeletonema</taxon>
        <taxon>Skeletonema marinoi-dohrnii complex</taxon>
    </lineage>
</organism>
<dbReference type="PANTHER" id="PTHR10791:SF30">
    <property type="entry name" value="SUGAR TRANSPORTER SWEET1"/>
    <property type="match status" value="1"/>
</dbReference>
<dbReference type="PANTHER" id="PTHR10791">
    <property type="entry name" value="RAG1-ACTIVATING PROTEIN 1"/>
    <property type="match status" value="1"/>
</dbReference>
<keyword evidence="6 11" id="KW-0812">Transmembrane</keyword>
<feature type="transmembrane region" description="Helical" evidence="11">
    <location>
        <begin position="6"/>
        <end position="27"/>
    </location>
</feature>
<evidence type="ECO:0000256" key="5">
    <source>
        <dbReference type="ARBA" id="ARBA00022597"/>
    </source>
</evidence>
<feature type="transmembrane region" description="Helical" evidence="11">
    <location>
        <begin position="183"/>
        <end position="205"/>
    </location>
</feature>
<evidence type="ECO:0000256" key="10">
    <source>
        <dbReference type="SAM" id="MobiDB-lite"/>
    </source>
</evidence>
<dbReference type="Proteomes" id="UP001224775">
    <property type="component" value="Unassembled WGS sequence"/>
</dbReference>
<keyword evidence="4" id="KW-1003">Cell membrane</keyword>
<protein>
    <submittedName>
        <fullName evidence="12">Sugar transporter</fullName>
    </submittedName>
</protein>